<name>A0A553NV67_TIGCA</name>
<organism evidence="2 3">
    <name type="scientific">Tigriopus californicus</name>
    <name type="common">Marine copepod</name>
    <dbReference type="NCBI Taxonomy" id="6832"/>
    <lineage>
        <taxon>Eukaryota</taxon>
        <taxon>Metazoa</taxon>
        <taxon>Ecdysozoa</taxon>
        <taxon>Arthropoda</taxon>
        <taxon>Crustacea</taxon>
        <taxon>Multicrustacea</taxon>
        <taxon>Hexanauplia</taxon>
        <taxon>Copepoda</taxon>
        <taxon>Harpacticoida</taxon>
        <taxon>Harpacticidae</taxon>
        <taxon>Tigriopus</taxon>
    </lineage>
</organism>
<accession>A0A553NV67</accession>
<keyword evidence="3" id="KW-1185">Reference proteome</keyword>
<keyword evidence="1" id="KW-0812">Transmembrane</keyword>
<feature type="transmembrane region" description="Helical" evidence="1">
    <location>
        <begin position="131"/>
        <end position="151"/>
    </location>
</feature>
<dbReference type="Proteomes" id="UP000318571">
    <property type="component" value="Chromosome 1"/>
</dbReference>
<feature type="transmembrane region" description="Helical" evidence="1">
    <location>
        <begin position="100"/>
        <end position="125"/>
    </location>
</feature>
<evidence type="ECO:0000313" key="3">
    <source>
        <dbReference type="Proteomes" id="UP000318571"/>
    </source>
</evidence>
<dbReference type="EMBL" id="VCGU01000010">
    <property type="protein sequence ID" value="TRY69324.1"/>
    <property type="molecule type" value="Genomic_DNA"/>
</dbReference>
<gene>
    <name evidence="2" type="ORF">TCAL_03230</name>
</gene>
<keyword evidence="1" id="KW-0472">Membrane</keyword>
<protein>
    <recommendedName>
        <fullName evidence="4">Transmembrane protein</fullName>
    </recommendedName>
</protein>
<keyword evidence="1" id="KW-1133">Transmembrane helix</keyword>
<proteinExistence type="predicted"/>
<evidence type="ECO:0000256" key="1">
    <source>
        <dbReference type="SAM" id="Phobius"/>
    </source>
</evidence>
<feature type="transmembrane region" description="Helical" evidence="1">
    <location>
        <begin position="12"/>
        <end position="36"/>
    </location>
</feature>
<dbReference type="AlphaFoldDB" id="A0A553NV67"/>
<evidence type="ECO:0000313" key="2">
    <source>
        <dbReference type="EMBL" id="TRY69324.1"/>
    </source>
</evidence>
<feature type="transmembrane region" description="Helical" evidence="1">
    <location>
        <begin position="69"/>
        <end position="93"/>
    </location>
</feature>
<sequence>MVTQGANVRKCVLLLTTLFLTIQFLALTASAIFYAFTNSEVHRNKLEKFVFTRIYDKSQWQWLHESKALSLHVLIAMVIQILLLFPTLLLIIGASKRMRFLLLPWLIIYGILQLCLLAGMFLSVTHLTDEMKFLCLVFAALEVLIVFPWWFSVIHMFAVFSNQDEAEDLGVAYFNDRHSLGQCSATTRFSEI</sequence>
<reference evidence="2 3" key="1">
    <citation type="journal article" date="2018" name="Nat. Ecol. Evol.">
        <title>Genomic signatures of mitonuclear coevolution across populations of Tigriopus californicus.</title>
        <authorList>
            <person name="Barreto F.S."/>
            <person name="Watson E.T."/>
            <person name="Lima T.G."/>
            <person name="Willett C.S."/>
            <person name="Edmands S."/>
            <person name="Li W."/>
            <person name="Burton R.S."/>
        </authorList>
    </citation>
    <scope>NUCLEOTIDE SEQUENCE [LARGE SCALE GENOMIC DNA]</scope>
    <source>
        <strain evidence="2 3">San Diego</strain>
    </source>
</reference>
<evidence type="ECO:0008006" key="4">
    <source>
        <dbReference type="Google" id="ProtNLM"/>
    </source>
</evidence>
<comment type="caution">
    <text evidence="2">The sequence shown here is derived from an EMBL/GenBank/DDBJ whole genome shotgun (WGS) entry which is preliminary data.</text>
</comment>
<dbReference type="OrthoDB" id="10621286at2759"/>